<gene>
    <name evidence="1" type="ORF">NEZAVI_LOCUS12901</name>
</gene>
<name>A0A9P0MU26_NEZVI</name>
<evidence type="ECO:0000313" key="2">
    <source>
        <dbReference type="Proteomes" id="UP001152798"/>
    </source>
</evidence>
<reference evidence="1" key="1">
    <citation type="submission" date="2022-01" db="EMBL/GenBank/DDBJ databases">
        <authorList>
            <person name="King R."/>
        </authorList>
    </citation>
    <scope>NUCLEOTIDE SEQUENCE</scope>
</reference>
<evidence type="ECO:0000313" key="1">
    <source>
        <dbReference type="EMBL" id="CAH1404500.1"/>
    </source>
</evidence>
<sequence length="81" mass="9300">MPTLSTMQRCCPSMKYVCYSNDPLFQDVQYPRLVWLSEYSNDVQTRVEYKLGNKSADILEEFIQPHVATNHVLHGAVTGHP</sequence>
<dbReference type="EMBL" id="OV725082">
    <property type="protein sequence ID" value="CAH1404500.1"/>
    <property type="molecule type" value="Genomic_DNA"/>
</dbReference>
<accession>A0A9P0MU26</accession>
<proteinExistence type="predicted"/>
<protein>
    <submittedName>
        <fullName evidence="1">Uncharacterized protein</fullName>
    </submittedName>
</protein>
<dbReference type="Proteomes" id="UP001152798">
    <property type="component" value="Chromosome 6"/>
</dbReference>
<organism evidence="1 2">
    <name type="scientific">Nezara viridula</name>
    <name type="common">Southern green stink bug</name>
    <name type="synonym">Cimex viridulus</name>
    <dbReference type="NCBI Taxonomy" id="85310"/>
    <lineage>
        <taxon>Eukaryota</taxon>
        <taxon>Metazoa</taxon>
        <taxon>Ecdysozoa</taxon>
        <taxon>Arthropoda</taxon>
        <taxon>Hexapoda</taxon>
        <taxon>Insecta</taxon>
        <taxon>Pterygota</taxon>
        <taxon>Neoptera</taxon>
        <taxon>Paraneoptera</taxon>
        <taxon>Hemiptera</taxon>
        <taxon>Heteroptera</taxon>
        <taxon>Panheteroptera</taxon>
        <taxon>Pentatomomorpha</taxon>
        <taxon>Pentatomoidea</taxon>
        <taxon>Pentatomidae</taxon>
        <taxon>Pentatominae</taxon>
        <taxon>Nezara</taxon>
    </lineage>
</organism>
<dbReference type="AlphaFoldDB" id="A0A9P0MU26"/>
<keyword evidence="2" id="KW-1185">Reference proteome</keyword>